<evidence type="ECO:0000313" key="3">
    <source>
        <dbReference type="WBParaSite" id="Pan_g18750.t1"/>
    </source>
</evidence>
<reference evidence="2" key="1">
    <citation type="journal article" date="2013" name="Genetics">
        <title>The draft genome and transcriptome of Panagrellus redivivus are shaped by the harsh demands of a free-living lifestyle.</title>
        <authorList>
            <person name="Srinivasan J."/>
            <person name="Dillman A.R."/>
            <person name="Macchietto M.G."/>
            <person name="Heikkinen L."/>
            <person name="Lakso M."/>
            <person name="Fracchia K.M."/>
            <person name="Antoshechkin I."/>
            <person name="Mortazavi A."/>
            <person name="Wong G."/>
            <person name="Sternberg P.W."/>
        </authorList>
    </citation>
    <scope>NUCLEOTIDE SEQUENCE [LARGE SCALE GENOMIC DNA]</scope>
    <source>
        <strain evidence="2">MT8872</strain>
    </source>
</reference>
<name>A0A7E4VAT4_PANRE</name>
<dbReference type="AlphaFoldDB" id="A0A7E4VAT4"/>
<keyword evidence="2" id="KW-1185">Reference proteome</keyword>
<dbReference type="Proteomes" id="UP000492821">
    <property type="component" value="Unassembled WGS sequence"/>
</dbReference>
<keyword evidence="1" id="KW-0812">Transmembrane</keyword>
<evidence type="ECO:0000256" key="1">
    <source>
        <dbReference type="SAM" id="Phobius"/>
    </source>
</evidence>
<feature type="transmembrane region" description="Helical" evidence="1">
    <location>
        <begin position="45"/>
        <end position="69"/>
    </location>
</feature>
<keyword evidence="1" id="KW-1133">Transmembrane helix</keyword>
<evidence type="ECO:0000313" key="2">
    <source>
        <dbReference type="Proteomes" id="UP000492821"/>
    </source>
</evidence>
<organism evidence="2 3">
    <name type="scientific">Panagrellus redivivus</name>
    <name type="common">Microworm</name>
    <dbReference type="NCBI Taxonomy" id="6233"/>
    <lineage>
        <taxon>Eukaryota</taxon>
        <taxon>Metazoa</taxon>
        <taxon>Ecdysozoa</taxon>
        <taxon>Nematoda</taxon>
        <taxon>Chromadorea</taxon>
        <taxon>Rhabditida</taxon>
        <taxon>Tylenchina</taxon>
        <taxon>Panagrolaimomorpha</taxon>
        <taxon>Panagrolaimoidea</taxon>
        <taxon>Panagrolaimidae</taxon>
        <taxon>Panagrellus</taxon>
    </lineage>
</organism>
<reference evidence="3" key="2">
    <citation type="submission" date="2020-10" db="UniProtKB">
        <authorList>
            <consortium name="WormBaseParasite"/>
        </authorList>
    </citation>
    <scope>IDENTIFICATION</scope>
</reference>
<dbReference type="WBParaSite" id="Pan_g18750.t1">
    <property type="protein sequence ID" value="Pan_g18750.t1"/>
    <property type="gene ID" value="Pan_g18750"/>
</dbReference>
<proteinExistence type="predicted"/>
<protein>
    <submittedName>
        <fullName evidence="3">Uncharacterized protein</fullName>
    </submittedName>
</protein>
<accession>A0A7E4VAT4</accession>
<keyword evidence="1" id="KW-0472">Membrane</keyword>
<sequence>MKINLPLNPSPSSFRPANDPETAHLIQETKLRENESVRQEIYERYMPFFILSGVSFVILSFVWILYNILSYRRKQKKIRKLERINRRLEDQRLLRMYQEVSIDE</sequence>